<evidence type="ECO:0000256" key="1">
    <source>
        <dbReference type="SAM" id="MobiDB-lite"/>
    </source>
</evidence>
<dbReference type="SUPFAM" id="SSF53756">
    <property type="entry name" value="UDP-Glycosyltransferase/glycogen phosphorylase"/>
    <property type="match status" value="1"/>
</dbReference>
<keyword evidence="4" id="KW-1185">Reference proteome</keyword>
<feature type="domain" description="Glycosyltransferase subfamily 4-like N-terminal" evidence="2">
    <location>
        <begin position="60"/>
        <end position="214"/>
    </location>
</feature>
<reference evidence="3 4" key="1">
    <citation type="submission" date="2019-02" db="EMBL/GenBank/DDBJ databases">
        <title>Deep-cultivation of Planctomycetes and their phenomic and genomic characterization uncovers novel biology.</title>
        <authorList>
            <person name="Wiegand S."/>
            <person name="Jogler M."/>
            <person name="Boedeker C."/>
            <person name="Pinto D."/>
            <person name="Vollmers J."/>
            <person name="Rivas-Marin E."/>
            <person name="Kohn T."/>
            <person name="Peeters S.H."/>
            <person name="Heuer A."/>
            <person name="Rast P."/>
            <person name="Oberbeckmann S."/>
            <person name="Bunk B."/>
            <person name="Jeske O."/>
            <person name="Meyerdierks A."/>
            <person name="Storesund J.E."/>
            <person name="Kallscheuer N."/>
            <person name="Luecker S."/>
            <person name="Lage O.M."/>
            <person name="Pohl T."/>
            <person name="Merkel B.J."/>
            <person name="Hornburger P."/>
            <person name="Mueller R.-W."/>
            <person name="Bruemmer F."/>
            <person name="Labrenz M."/>
            <person name="Spormann A.M."/>
            <person name="Op den Camp H."/>
            <person name="Overmann J."/>
            <person name="Amann R."/>
            <person name="Jetten M.S.M."/>
            <person name="Mascher T."/>
            <person name="Medema M.H."/>
            <person name="Devos D.P."/>
            <person name="Kaster A.-K."/>
            <person name="Ovreas L."/>
            <person name="Rohde M."/>
            <person name="Galperin M.Y."/>
            <person name="Jogler C."/>
        </authorList>
    </citation>
    <scope>NUCLEOTIDE SEQUENCE [LARGE SCALE GENOMIC DNA]</scope>
    <source>
        <strain evidence="3 4">Poly30</strain>
    </source>
</reference>
<organism evidence="3 4">
    <name type="scientific">Saltatorellus ferox</name>
    <dbReference type="NCBI Taxonomy" id="2528018"/>
    <lineage>
        <taxon>Bacteria</taxon>
        <taxon>Pseudomonadati</taxon>
        <taxon>Planctomycetota</taxon>
        <taxon>Planctomycetia</taxon>
        <taxon>Planctomycetia incertae sedis</taxon>
        <taxon>Saltatorellus</taxon>
    </lineage>
</organism>
<dbReference type="Pfam" id="PF13579">
    <property type="entry name" value="Glyco_trans_4_4"/>
    <property type="match status" value="1"/>
</dbReference>
<dbReference type="GO" id="GO:0016757">
    <property type="term" value="F:glycosyltransferase activity"/>
    <property type="evidence" value="ECO:0007669"/>
    <property type="project" value="UniProtKB-ARBA"/>
</dbReference>
<proteinExistence type="predicted"/>
<evidence type="ECO:0000313" key="4">
    <source>
        <dbReference type="Proteomes" id="UP000320390"/>
    </source>
</evidence>
<evidence type="ECO:0000313" key="3">
    <source>
        <dbReference type="EMBL" id="QDV08508.1"/>
    </source>
</evidence>
<feature type="compositionally biased region" description="Low complexity" evidence="1">
    <location>
        <begin position="1"/>
        <end position="21"/>
    </location>
</feature>
<dbReference type="Proteomes" id="UP000320390">
    <property type="component" value="Chromosome"/>
</dbReference>
<dbReference type="AlphaFoldDB" id="A0A518EWQ4"/>
<dbReference type="RefSeq" id="WP_145201297.1">
    <property type="nucleotide sequence ID" value="NZ_CP036434.1"/>
</dbReference>
<accession>A0A518EWQ4</accession>
<name>A0A518EWQ4_9BACT</name>
<gene>
    <name evidence="3" type="ORF">Poly30_40560</name>
</gene>
<protein>
    <recommendedName>
        <fullName evidence="2">Glycosyltransferase subfamily 4-like N-terminal domain-containing protein</fullName>
    </recommendedName>
</protein>
<feature type="region of interest" description="Disordered" evidence="1">
    <location>
        <begin position="1"/>
        <end position="26"/>
    </location>
</feature>
<dbReference type="EMBL" id="CP036434">
    <property type="protein sequence ID" value="QDV08508.1"/>
    <property type="molecule type" value="Genomic_DNA"/>
</dbReference>
<evidence type="ECO:0000259" key="2">
    <source>
        <dbReference type="Pfam" id="PF13579"/>
    </source>
</evidence>
<sequence length="249" mass="26641">MSESTSSDSPAPAGDDAARPSIADRPPIGLIGPEWALRKSARGAALWRHAGVLSVSGQERVEVLALDREARGARFAYRDEWNIPAPGARFRVRRVNGGDRAASFDELTRARLEGSVLDWVRARRPRLVHVLGLDGFGPGVLLALEAAEIPTVLTLERLREFKASMEAAEEKQAGTRDLYGAALSSVRRIIVRSTAEAAAAEASGAPREKIRVMKAGADGEMPLLRAYASLYRLLAPVAEAAPEPATASA</sequence>
<dbReference type="InterPro" id="IPR028098">
    <property type="entry name" value="Glyco_trans_4-like_N"/>
</dbReference>
<dbReference type="Gene3D" id="3.40.50.2000">
    <property type="entry name" value="Glycogen Phosphorylase B"/>
    <property type="match status" value="1"/>
</dbReference>